<protein>
    <submittedName>
        <fullName evidence="1">Integrase</fullName>
    </submittedName>
</protein>
<dbReference type="Proteomes" id="UP000412028">
    <property type="component" value="Unassembled WGS sequence"/>
</dbReference>
<dbReference type="AlphaFoldDB" id="A0A5M9ZQX5"/>
<evidence type="ECO:0000313" key="2">
    <source>
        <dbReference type="Proteomes" id="UP000412028"/>
    </source>
</evidence>
<accession>A0A5M9ZQX5</accession>
<evidence type="ECO:0000313" key="1">
    <source>
        <dbReference type="EMBL" id="KAA8830056.1"/>
    </source>
</evidence>
<dbReference type="RefSeq" id="WP_150381410.1">
    <property type="nucleotide sequence ID" value="NZ_RZUI01000007.1"/>
</dbReference>
<sequence>MLDEYMIWHRDKHIQLEYGMSIIDKHIQLRIVV</sequence>
<gene>
    <name evidence="1" type="ORF">EMO89_06570</name>
</gene>
<organism evidence="1 2">
    <name type="scientific">Bifidobacterium tissieri</name>
    <dbReference type="NCBI Taxonomy" id="1630162"/>
    <lineage>
        <taxon>Bacteria</taxon>
        <taxon>Bacillati</taxon>
        <taxon>Actinomycetota</taxon>
        <taxon>Actinomycetes</taxon>
        <taxon>Bifidobacteriales</taxon>
        <taxon>Bifidobacteriaceae</taxon>
        <taxon>Bifidobacterium</taxon>
    </lineage>
</organism>
<proteinExistence type="predicted"/>
<comment type="caution">
    <text evidence="1">The sequence shown here is derived from an EMBL/GenBank/DDBJ whole genome shotgun (WGS) entry which is preliminary data.</text>
</comment>
<name>A0A5M9ZQX5_9BIFI</name>
<reference evidence="1 2" key="1">
    <citation type="journal article" date="2019" name="Syst. Appl. Microbiol.">
        <title>Characterization of Bifidobacterium species in feaces of the Egyptian fruit bat: Description of B. vespertilionis sp. nov. and B. rousetti sp. nov.</title>
        <authorList>
            <person name="Modesto M."/>
            <person name="Satti M."/>
            <person name="Watanabe K."/>
            <person name="Puglisi E."/>
            <person name="Morelli L."/>
            <person name="Huang C.-H."/>
            <person name="Liou J.-S."/>
            <person name="Miyashita M."/>
            <person name="Tamura T."/>
            <person name="Saito S."/>
            <person name="Mori K."/>
            <person name="Huang L."/>
            <person name="Sciavilla P."/>
            <person name="Sandri C."/>
            <person name="Spiezio C."/>
            <person name="Vitali F."/>
            <person name="Cavalieri D."/>
            <person name="Perpetuini G."/>
            <person name="Tofalo R."/>
            <person name="Bonetti A."/>
            <person name="Arita M."/>
            <person name="Mattarelli P."/>
        </authorList>
    </citation>
    <scope>NUCLEOTIDE SEQUENCE [LARGE SCALE GENOMIC DNA]</scope>
    <source>
        <strain evidence="1 2">RST7</strain>
    </source>
</reference>
<dbReference type="EMBL" id="RZUI01000007">
    <property type="protein sequence ID" value="KAA8830056.1"/>
    <property type="molecule type" value="Genomic_DNA"/>
</dbReference>